<organism evidence="2 3">
    <name type="scientific">Marvinbryantia formatexigens DSM 14469</name>
    <dbReference type="NCBI Taxonomy" id="478749"/>
    <lineage>
        <taxon>Bacteria</taxon>
        <taxon>Bacillati</taxon>
        <taxon>Bacillota</taxon>
        <taxon>Clostridia</taxon>
        <taxon>Lachnospirales</taxon>
        <taxon>Lachnospiraceae</taxon>
        <taxon>Marvinbryantia</taxon>
    </lineage>
</organism>
<sequence>MNIVLGTNVLVSALWSPSSKPVAILNAVISRRFTACYDYRILGEYNNVLRRPKFGFSEWEVVCLLEPIIKNGISVIAEPLPKIPFTDESDKKFYEVAKFCYAPLIIGNIKHYPQDNCITTVADFYQLYF</sequence>
<accession>C6L9Z9</accession>
<dbReference type="RefSeq" id="WP_006860241.1">
    <property type="nucleotide sequence ID" value="NZ_ACCL02000002.1"/>
</dbReference>
<keyword evidence="3" id="KW-1185">Reference proteome</keyword>
<comment type="caution">
    <text evidence="2">The sequence shown here is derived from an EMBL/GenBank/DDBJ whole genome shotgun (WGS) entry which is preliminary data.</text>
</comment>
<name>C6L9Z9_9FIRM</name>
<proteinExistence type="predicted"/>
<dbReference type="eggNOG" id="COG1569">
    <property type="taxonomic scope" value="Bacteria"/>
</dbReference>
<feature type="domain" description="PIN" evidence="1">
    <location>
        <begin position="3"/>
        <end position="103"/>
    </location>
</feature>
<gene>
    <name evidence="2" type="ORF">BRYFOR_05441</name>
</gene>
<dbReference type="EMBL" id="ACCL02000002">
    <property type="protein sequence ID" value="EET62406.1"/>
    <property type="molecule type" value="Genomic_DNA"/>
</dbReference>
<protein>
    <recommendedName>
        <fullName evidence="1">PIN domain-containing protein</fullName>
    </recommendedName>
</protein>
<dbReference type="InterPro" id="IPR002716">
    <property type="entry name" value="PIN_dom"/>
</dbReference>
<reference evidence="2" key="1">
    <citation type="submission" date="2009-07" db="EMBL/GenBank/DDBJ databases">
        <authorList>
            <person name="Weinstock G."/>
            <person name="Sodergren E."/>
            <person name="Clifton S."/>
            <person name="Fulton L."/>
            <person name="Fulton B."/>
            <person name="Courtney L."/>
            <person name="Fronick C."/>
            <person name="Harrison M."/>
            <person name="Strong C."/>
            <person name="Farmer C."/>
            <person name="Delahaunty K."/>
            <person name="Markovic C."/>
            <person name="Hall O."/>
            <person name="Minx P."/>
            <person name="Tomlinson C."/>
            <person name="Mitreva M."/>
            <person name="Nelson J."/>
            <person name="Hou S."/>
            <person name="Wollam A."/>
            <person name="Pepin K.H."/>
            <person name="Johnson M."/>
            <person name="Bhonagiri V."/>
            <person name="Nash W.E."/>
            <person name="Warren W."/>
            <person name="Chinwalla A."/>
            <person name="Mardis E.R."/>
            <person name="Wilson R.K."/>
        </authorList>
    </citation>
    <scope>NUCLEOTIDE SEQUENCE [LARGE SCALE GENOMIC DNA]</scope>
    <source>
        <strain evidence="2">DSM 14469</strain>
    </source>
</reference>
<dbReference type="OrthoDB" id="9802272at2"/>
<dbReference type="Pfam" id="PF13470">
    <property type="entry name" value="PIN_3"/>
    <property type="match status" value="1"/>
</dbReference>
<evidence type="ECO:0000313" key="3">
    <source>
        <dbReference type="Proteomes" id="UP000005561"/>
    </source>
</evidence>
<dbReference type="Proteomes" id="UP000005561">
    <property type="component" value="Unassembled WGS sequence"/>
</dbReference>
<evidence type="ECO:0000313" key="2">
    <source>
        <dbReference type="EMBL" id="EET62406.1"/>
    </source>
</evidence>
<evidence type="ECO:0000259" key="1">
    <source>
        <dbReference type="Pfam" id="PF13470"/>
    </source>
</evidence>
<dbReference type="AlphaFoldDB" id="C6L9Z9"/>